<evidence type="ECO:0000256" key="2">
    <source>
        <dbReference type="PROSITE-ProRule" id="PRU00169"/>
    </source>
</evidence>
<gene>
    <name evidence="4" type="ORF">FC093_12965</name>
</gene>
<organism evidence="4 5">
    <name type="scientific">Ilyomonas limi</name>
    <dbReference type="NCBI Taxonomy" id="2575867"/>
    <lineage>
        <taxon>Bacteria</taxon>
        <taxon>Pseudomonadati</taxon>
        <taxon>Bacteroidota</taxon>
        <taxon>Chitinophagia</taxon>
        <taxon>Chitinophagales</taxon>
        <taxon>Chitinophagaceae</taxon>
        <taxon>Ilyomonas</taxon>
    </lineage>
</organism>
<dbReference type="SUPFAM" id="SSF52172">
    <property type="entry name" value="CheY-like"/>
    <property type="match status" value="1"/>
</dbReference>
<sequence length="123" mass="14004">MASKKILILDDDLDILAVMQLLFKTKGFDVVALSRWEEVYEKVETFKPHLLLLDVLLSGNDGRDICRELKHKPSTKNIPIVMFSANPSAAENIHEYGADDFIHKPFEVNDLLATINKHLERTS</sequence>
<dbReference type="Pfam" id="PF00072">
    <property type="entry name" value="Response_reg"/>
    <property type="match status" value="1"/>
</dbReference>
<dbReference type="GO" id="GO:0000160">
    <property type="term" value="P:phosphorelay signal transduction system"/>
    <property type="evidence" value="ECO:0007669"/>
    <property type="project" value="InterPro"/>
</dbReference>
<dbReference type="PANTHER" id="PTHR44591">
    <property type="entry name" value="STRESS RESPONSE REGULATOR PROTEIN 1"/>
    <property type="match status" value="1"/>
</dbReference>
<dbReference type="Gene3D" id="3.40.50.2300">
    <property type="match status" value="1"/>
</dbReference>
<evidence type="ECO:0000256" key="1">
    <source>
        <dbReference type="ARBA" id="ARBA00022553"/>
    </source>
</evidence>
<keyword evidence="1 2" id="KW-0597">Phosphoprotein</keyword>
<dbReference type="Proteomes" id="UP000305848">
    <property type="component" value="Unassembled WGS sequence"/>
</dbReference>
<evidence type="ECO:0000259" key="3">
    <source>
        <dbReference type="PROSITE" id="PS50110"/>
    </source>
</evidence>
<dbReference type="AlphaFoldDB" id="A0A4U3L2D1"/>
<name>A0A4U3L2D1_9BACT</name>
<dbReference type="InterPro" id="IPR050595">
    <property type="entry name" value="Bact_response_regulator"/>
</dbReference>
<feature type="domain" description="Response regulatory" evidence="3">
    <location>
        <begin position="5"/>
        <end position="119"/>
    </location>
</feature>
<reference evidence="4 5" key="1">
    <citation type="submission" date="2019-05" db="EMBL/GenBank/DDBJ databases">
        <title>Panacibacter sp. strain 17mud1-8 Genome sequencing and assembly.</title>
        <authorList>
            <person name="Chhetri G."/>
        </authorList>
    </citation>
    <scope>NUCLEOTIDE SEQUENCE [LARGE SCALE GENOMIC DNA]</scope>
    <source>
        <strain evidence="4 5">17mud1-8</strain>
    </source>
</reference>
<dbReference type="PANTHER" id="PTHR44591:SF3">
    <property type="entry name" value="RESPONSE REGULATORY DOMAIN-CONTAINING PROTEIN"/>
    <property type="match status" value="1"/>
</dbReference>
<dbReference type="InterPro" id="IPR001789">
    <property type="entry name" value="Sig_transdc_resp-reg_receiver"/>
</dbReference>
<dbReference type="OrthoDB" id="9789181at2"/>
<dbReference type="InterPro" id="IPR011006">
    <property type="entry name" value="CheY-like_superfamily"/>
</dbReference>
<keyword evidence="5" id="KW-1185">Reference proteome</keyword>
<evidence type="ECO:0000313" key="4">
    <source>
        <dbReference type="EMBL" id="TKK67657.1"/>
    </source>
</evidence>
<protein>
    <submittedName>
        <fullName evidence="4">Response regulator</fullName>
    </submittedName>
</protein>
<evidence type="ECO:0000313" key="5">
    <source>
        <dbReference type="Proteomes" id="UP000305848"/>
    </source>
</evidence>
<dbReference type="EMBL" id="SZQL01000010">
    <property type="protein sequence ID" value="TKK67657.1"/>
    <property type="molecule type" value="Genomic_DNA"/>
</dbReference>
<accession>A0A4U3L2D1</accession>
<proteinExistence type="predicted"/>
<dbReference type="RefSeq" id="WP_137262222.1">
    <property type="nucleotide sequence ID" value="NZ_SZQL01000010.1"/>
</dbReference>
<dbReference type="SMART" id="SM00448">
    <property type="entry name" value="REC"/>
    <property type="match status" value="1"/>
</dbReference>
<dbReference type="PROSITE" id="PS50110">
    <property type="entry name" value="RESPONSE_REGULATORY"/>
    <property type="match status" value="1"/>
</dbReference>
<comment type="caution">
    <text evidence="4">The sequence shown here is derived from an EMBL/GenBank/DDBJ whole genome shotgun (WGS) entry which is preliminary data.</text>
</comment>
<feature type="modified residue" description="4-aspartylphosphate" evidence="2">
    <location>
        <position position="54"/>
    </location>
</feature>